<dbReference type="SUPFAM" id="SSF51197">
    <property type="entry name" value="Clavaminate synthase-like"/>
    <property type="match status" value="1"/>
</dbReference>
<dbReference type="Gene3D" id="3.60.130.10">
    <property type="entry name" value="Clavaminate synthase-like"/>
    <property type="match status" value="1"/>
</dbReference>
<dbReference type="Pfam" id="PF02668">
    <property type="entry name" value="TauD"/>
    <property type="match status" value="1"/>
</dbReference>
<dbReference type="InterPro" id="IPR051323">
    <property type="entry name" value="AtsK-like"/>
</dbReference>
<evidence type="ECO:0000256" key="1">
    <source>
        <dbReference type="ARBA" id="ARBA00005896"/>
    </source>
</evidence>
<evidence type="ECO:0000256" key="5">
    <source>
        <dbReference type="ARBA" id="ARBA00023004"/>
    </source>
</evidence>
<dbReference type="PANTHER" id="PTHR30468">
    <property type="entry name" value="ALPHA-KETOGLUTARATE-DEPENDENT SULFONATE DIOXYGENASE"/>
    <property type="match status" value="1"/>
</dbReference>
<protein>
    <submittedName>
        <fullName evidence="8">TauD/TfdA family dioxygenase</fullName>
    </submittedName>
</protein>
<accession>A0A9J7ANP1</accession>
<reference evidence="8" key="1">
    <citation type="submission" date="2022-08" db="EMBL/GenBank/DDBJ databases">
        <title>Nisaea acidiphila sp. nov., isolated from a marine algal debris and emended description of the genus Nisaea Urios et al. 2008.</title>
        <authorList>
            <person name="Kwon K."/>
        </authorList>
    </citation>
    <scope>NUCLEOTIDE SEQUENCE</scope>
    <source>
        <strain evidence="8">MEBiC11861</strain>
    </source>
</reference>
<evidence type="ECO:0000256" key="3">
    <source>
        <dbReference type="ARBA" id="ARBA00022964"/>
    </source>
</evidence>
<evidence type="ECO:0000256" key="6">
    <source>
        <dbReference type="SAM" id="MobiDB-lite"/>
    </source>
</evidence>
<evidence type="ECO:0000259" key="7">
    <source>
        <dbReference type="Pfam" id="PF02668"/>
    </source>
</evidence>
<dbReference type="GO" id="GO:0016706">
    <property type="term" value="F:2-oxoglutarate-dependent dioxygenase activity"/>
    <property type="evidence" value="ECO:0007669"/>
    <property type="project" value="TreeGrafter"/>
</dbReference>
<dbReference type="RefSeq" id="WP_257767800.1">
    <property type="nucleotide sequence ID" value="NZ_CP102480.1"/>
</dbReference>
<evidence type="ECO:0000313" key="9">
    <source>
        <dbReference type="Proteomes" id="UP001060336"/>
    </source>
</evidence>
<dbReference type="Proteomes" id="UP001060336">
    <property type="component" value="Chromosome"/>
</dbReference>
<evidence type="ECO:0000256" key="2">
    <source>
        <dbReference type="ARBA" id="ARBA00022723"/>
    </source>
</evidence>
<dbReference type="GO" id="GO:0046872">
    <property type="term" value="F:metal ion binding"/>
    <property type="evidence" value="ECO:0007669"/>
    <property type="project" value="UniProtKB-KW"/>
</dbReference>
<proteinExistence type="inferred from homology"/>
<keyword evidence="3 8" id="KW-0223">Dioxygenase</keyword>
<name>A0A9J7ANP1_9PROT</name>
<keyword evidence="5" id="KW-0408">Iron</keyword>
<organism evidence="8 9">
    <name type="scientific">Nisaea acidiphila</name>
    <dbReference type="NCBI Taxonomy" id="1862145"/>
    <lineage>
        <taxon>Bacteria</taxon>
        <taxon>Pseudomonadati</taxon>
        <taxon>Pseudomonadota</taxon>
        <taxon>Alphaproteobacteria</taxon>
        <taxon>Rhodospirillales</taxon>
        <taxon>Thalassobaculaceae</taxon>
        <taxon>Nisaea</taxon>
    </lineage>
</organism>
<keyword evidence="9" id="KW-1185">Reference proteome</keyword>
<dbReference type="EMBL" id="CP102480">
    <property type="protein sequence ID" value="UUX49251.1"/>
    <property type="molecule type" value="Genomic_DNA"/>
</dbReference>
<dbReference type="InterPro" id="IPR042098">
    <property type="entry name" value="TauD-like_sf"/>
</dbReference>
<evidence type="ECO:0000313" key="8">
    <source>
        <dbReference type="EMBL" id="UUX49251.1"/>
    </source>
</evidence>
<sequence>MPQIRKLTGYIGAEVDGLKLGADISASDADILRRSLAEHQVLVLRGQHLDRAGQKALNLVFGPPMRLPYVHPVADDPETIAVLKEADERSGGVFGGEWHSDFSFLANPPAGSVLNAVEVPEVGGDTVWASQTAAYASLPADLKKIVDGRRAVHVGKPYGVKFAPPENTRSGASIRMTRGDPEADRETFHPAVITEPITGVRALFLNPIYTTRFDGMTEAESEPLLQAIYRHCTRPDFSCRHRWQAGDVVVWDNRTTLHYATNDYDGHRRLLYRTTFEGAPPQ</sequence>
<gene>
    <name evidence="8" type="ORF">NUH88_17840</name>
</gene>
<feature type="domain" description="TauD/TfdA-like" evidence="7">
    <location>
        <begin position="3"/>
        <end position="275"/>
    </location>
</feature>
<dbReference type="GO" id="GO:0005737">
    <property type="term" value="C:cytoplasm"/>
    <property type="evidence" value="ECO:0007669"/>
    <property type="project" value="TreeGrafter"/>
</dbReference>
<feature type="region of interest" description="Disordered" evidence="6">
    <location>
        <begin position="165"/>
        <end position="184"/>
    </location>
</feature>
<comment type="similarity">
    <text evidence="1">Belongs to the TfdA dioxygenase family.</text>
</comment>
<keyword evidence="4" id="KW-0560">Oxidoreductase</keyword>
<keyword evidence="2" id="KW-0479">Metal-binding</keyword>
<dbReference type="AlphaFoldDB" id="A0A9J7ANP1"/>
<dbReference type="InterPro" id="IPR003819">
    <property type="entry name" value="TauD/TfdA-like"/>
</dbReference>
<evidence type="ECO:0000256" key="4">
    <source>
        <dbReference type="ARBA" id="ARBA00023002"/>
    </source>
</evidence>
<dbReference type="KEGG" id="naci:NUH88_17840"/>
<dbReference type="PANTHER" id="PTHR30468:SF1">
    <property type="entry name" value="ALPHA-KETOGLUTARATE-DEPENDENT SULFONATE DIOXYGENASE"/>
    <property type="match status" value="1"/>
</dbReference>